<dbReference type="SMART" id="SM00471">
    <property type="entry name" value="HDc"/>
    <property type="match status" value="2"/>
</dbReference>
<dbReference type="InterPro" id="IPR003607">
    <property type="entry name" value="HD/PDEase_dom"/>
</dbReference>
<accession>A0ABM7PN82</accession>
<dbReference type="InterPro" id="IPR037522">
    <property type="entry name" value="HD_GYP_dom"/>
</dbReference>
<evidence type="ECO:0000259" key="2">
    <source>
        <dbReference type="PROSITE" id="PS51832"/>
    </source>
</evidence>
<dbReference type="Proteomes" id="UP001320148">
    <property type="component" value="Chromosome"/>
</dbReference>
<dbReference type="PANTHER" id="PTHR43155">
    <property type="entry name" value="CYCLIC DI-GMP PHOSPHODIESTERASE PA4108-RELATED"/>
    <property type="match status" value="1"/>
</dbReference>
<name>A0ABM7PN82_9BACT</name>
<keyword evidence="4" id="KW-1185">Reference proteome</keyword>
<dbReference type="PANTHER" id="PTHR43155:SF1">
    <property type="entry name" value="3'3'-CGAMP-SPECIFIC PHOSPHODIESTERASE 1"/>
    <property type="match status" value="1"/>
</dbReference>
<protein>
    <submittedName>
        <fullName evidence="3">Phosphodiesterase</fullName>
    </submittedName>
</protein>
<dbReference type="Pfam" id="PF01966">
    <property type="entry name" value="HD"/>
    <property type="match status" value="1"/>
</dbReference>
<dbReference type="PROSITE" id="PS51831">
    <property type="entry name" value="HD"/>
    <property type="match status" value="1"/>
</dbReference>
<proteinExistence type="predicted"/>
<organism evidence="3 4">
    <name type="scientific">Desulfoluna limicola</name>
    <dbReference type="NCBI Taxonomy" id="2810562"/>
    <lineage>
        <taxon>Bacteria</taxon>
        <taxon>Pseudomonadati</taxon>
        <taxon>Thermodesulfobacteriota</taxon>
        <taxon>Desulfobacteria</taxon>
        <taxon>Desulfobacterales</taxon>
        <taxon>Desulfolunaceae</taxon>
        <taxon>Desulfoluna</taxon>
    </lineage>
</organism>
<feature type="domain" description="HD-GYP" evidence="2">
    <location>
        <begin position="216"/>
        <end position="412"/>
    </location>
</feature>
<feature type="domain" description="HD" evidence="1">
    <location>
        <begin position="238"/>
        <end position="360"/>
    </location>
</feature>
<dbReference type="InterPro" id="IPR006675">
    <property type="entry name" value="HDIG_dom"/>
</dbReference>
<gene>
    <name evidence="3" type="ORF">DSLASN_44910</name>
</gene>
<dbReference type="NCBIfam" id="TIGR00277">
    <property type="entry name" value="HDIG"/>
    <property type="match status" value="1"/>
</dbReference>
<dbReference type="CDD" id="cd00077">
    <property type="entry name" value="HDc"/>
    <property type="match status" value="2"/>
</dbReference>
<dbReference type="InterPro" id="IPR006674">
    <property type="entry name" value="HD_domain"/>
</dbReference>
<dbReference type="Gene3D" id="1.10.3210.10">
    <property type="entry name" value="Hypothetical protein af1432"/>
    <property type="match status" value="2"/>
</dbReference>
<evidence type="ECO:0000313" key="3">
    <source>
        <dbReference type="EMBL" id="BCS98859.1"/>
    </source>
</evidence>
<reference evidence="3 4" key="1">
    <citation type="submission" date="2021-02" db="EMBL/GenBank/DDBJ databases">
        <title>Complete genome of Desulfoluna sp. strain ASN36.</title>
        <authorList>
            <person name="Takahashi A."/>
            <person name="Kojima H."/>
            <person name="Fukui M."/>
        </authorList>
    </citation>
    <scope>NUCLEOTIDE SEQUENCE [LARGE SCALE GENOMIC DNA]</scope>
    <source>
        <strain evidence="3 4">ASN36</strain>
    </source>
</reference>
<dbReference type="Pfam" id="PF13487">
    <property type="entry name" value="HD_5"/>
    <property type="match status" value="1"/>
</dbReference>
<evidence type="ECO:0000259" key="1">
    <source>
        <dbReference type="PROSITE" id="PS51831"/>
    </source>
</evidence>
<evidence type="ECO:0000313" key="4">
    <source>
        <dbReference type="Proteomes" id="UP001320148"/>
    </source>
</evidence>
<sequence>MNNFAQLQIDLRQMIIAIETAVSLVGMNDTNHGKRVGYIAGQLGHQLGFSEQDIQFSFDLGLLHDCGVSTEQMHANLVNHFDWKDAYVHCNIGYKLLRDFEPLSAFATPILHHHTPWEELQGLEVSRQDALMANLIFLSDRIDVMAASHYETDILLARQEIASSITNYAGAYFDPSLVSAFQQIEKSEAFWIALENRHITRYTWDMGNFKTSSPLSISQLKQLALIMAYIVDQKSPFTAQHSIRVADLARHLASLLGLPDEQCEKIEIAGLLHDLGKLHTPDKILEKPGPLNDIERTIINQHSYETYEILRHIEGLDEIARWAAFHHECLNGVGYPFHPNEKDLSIEARILAVADIFQALVQDRPYRAGMPLSKVLGILDEFTRNEKLDKEIVTITREHGDACFEIAKGHTITNNQSNLLLFSMDDDISSRQRATPETNT</sequence>
<dbReference type="EMBL" id="AP024488">
    <property type="protein sequence ID" value="BCS98859.1"/>
    <property type="molecule type" value="Genomic_DNA"/>
</dbReference>
<dbReference type="SUPFAM" id="SSF109604">
    <property type="entry name" value="HD-domain/PDEase-like"/>
    <property type="match status" value="2"/>
</dbReference>
<dbReference type="PROSITE" id="PS51832">
    <property type="entry name" value="HD_GYP"/>
    <property type="match status" value="1"/>
</dbReference>